<evidence type="ECO:0000313" key="11">
    <source>
        <dbReference type="Proteomes" id="UP000008524"/>
    </source>
</evidence>
<dbReference type="Pfam" id="PF00069">
    <property type="entry name" value="Pkinase"/>
    <property type="match status" value="1"/>
</dbReference>
<evidence type="ECO:0000256" key="6">
    <source>
        <dbReference type="PROSITE-ProRule" id="PRU10141"/>
    </source>
</evidence>
<dbReference type="PROSITE" id="PS00108">
    <property type="entry name" value="PROTEIN_KINASE_ST"/>
    <property type="match status" value="1"/>
</dbReference>
<dbReference type="eggNOG" id="KOG0198">
    <property type="taxonomic scope" value="Eukaryota"/>
</dbReference>
<organism evidence="9 11">
    <name type="scientific">Trypanosoma brucei brucei (strain 927/4 GUTat10.1)</name>
    <dbReference type="NCBI Taxonomy" id="185431"/>
    <lineage>
        <taxon>Eukaryota</taxon>
        <taxon>Discoba</taxon>
        <taxon>Euglenozoa</taxon>
        <taxon>Kinetoplastea</taxon>
        <taxon>Metakinetoplastina</taxon>
        <taxon>Trypanosomatida</taxon>
        <taxon>Trypanosomatidae</taxon>
        <taxon>Trypanosoma</taxon>
    </lineage>
</organism>
<reference evidence="9" key="4">
    <citation type="submission" date="2005-04" db="EMBL/GenBank/DDBJ databases">
        <title>.</title>
        <authorList>
            <person name="Ghedin E."/>
            <person name="Blandin G."/>
            <person name="Bartholomeu D."/>
            <person name="Caler E."/>
            <person name="Haas B."/>
            <person name="Hannick L."/>
            <person name="Shallom J."/>
            <person name="Hou L."/>
            <person name="Djikeng A."/>
            <person name="Feldblyum T."/>
            <person name="Hostetler J."/>
            <person name="Johnson J."/>
            <person name="Jones K."/>
            <person name="Koo H.L."/>
            <person name="Larkin C."/>
            <person name="Pai G."/>
            <person name="Peterson J."/>
            <person name="Khalak H.G."/>
            <person name="Salzberg S."/>
            <person name="Simpson A.J."/>
            <person name="Tallon L."/>
            <person name="Van Aken S."/>
            <person name="Wanless D."/>
            <person name="White O."/>
            <person name="Wortman J."/>
            <person name="Fraser C.M."/>
            <person name="El-Sayed N.M.A."/>
        </authorList>
    </citation>
    <scope>NUCLEOTIDE SEQUENCE</scope>
    <source>
        <strain evidence="9">GUTat10.1</strain>
    </source>
</reference>
<feature type="region of interest" description="Disordered" evidence="7">
    <location>
        <begin position="130"/>
        <end position="152"/>
    </location>
</feature>
<feature type="binding site" evidence="6">
    <location>
        <position position="269"/>
    </location>
    <ligand>
        <name>ATP</name>
        <dbReference type="ChEBI" id="CHEBI:30616"/>
    </ligand>
</feature>
<dbReference type="GO" id="GO:0006468">
    <property type="term" value="P:protein phosphorylation"/>
    <property type="evidence" value="ECO:0000255"/>
    <property type="project" value="GeneDB"/>
</dbReference>
<dbReference type="Gene3D" id="1.10.510.10">
    <property type="entry name" value="Transferase(Phosphotransferase) domain 1"/>
    <property type="match status" value="1"/>
</dbReference>
<dbReference type="InterPro" id="IPR017441">
    <property type="entry name" value="Protein_kinase_ATP_BS"/>
</dbReference>
<name>Q584V3_TRYB2</name>
<feature type="domain" description="Protein kinase" evidence="8">
    <location>
        <begin position="240"/>
        <end position="499"/>
    </location>
</feature>
<dbReference type="AlphaFoldDB" id="Q584V3"/>
<evidence type="ECO:0000256" key="1">
    <source>
        <dbReference type="ARBA" id="ARBA00022527"/>
    </source>
</evidence>
<keyword evidence="3 6" id="KW-0547">Nucleotide-binding</keyword>
<dbReference type="InterPro" id="IPR000719">
    <property type="entry name" value="Prot_kinase_dom"/>
</dbReference>
<dbReference type="GO" id="GO:0004672">
    <property type="term" value="F:protein kinase activity"/>
    <property type="evidence" value="ECO:0000318"/>
    <property type="project" value="GO_Central"/>
</dbReference>
<dbReference type="STRING" id="185431.Q584V3"/>
<reference evidence="10" key="2">
    <citation type="journal article" date="2005" name="Science">
        <title>Comparative genomics of trypanosomatid parasitic protozoa.</title>
        <authorList>
            <person name="El-Sayed N.M."/>
            <person name="Myler P.J."/>
            <person name="Blandin G."/>
            <person name="Berriman M."/>
            <person name="Crabtree J."/>
            <person name="Aggarwal G."/>
            <person name="Caler E."/>
            <person name="Renauld H."/>
            <person name="Worthey E.A."/>
            <person name="Hertz-Fowler C."/>
            <person name="Ghedin E."/>
            <person name="Peacock C."/>
            <person name="Bartholomeu D.C."/>
            <person name="Haas B.J."/>
            <person name="Tran A.N."/>
            <person name="Wortman J.R."/>
            <person name="Alsmark U.C."/>
            <person name="Angiuoli S."/>
            <person name="Anupama A."/>
            <person name="Badger J."/>
            <person name="Bringaud F."/>
            <person name="Cadag E."/>
            <person name="Carlton J.M."/>
            <person name="Cerqueira G.C."/>
            <person name="Creasy T."/>
            <person name="Delcher A.L."/>
            <person name="Djikeng A."/>
            <person name="Embley T.M."/>
            <person name="Hauser C."/>
            <person name="Ivens A.C."/>
            <person name="Kummerfeld S.K."/>
            <person name="Pereira-Leal J.B."/>
            <person name="Nilsson D."/>
            <person name="Peterson J."/>
            <person name="Salzberg S.L."/>
            <person name="Shallom J."/>
            <person name="Silva J.C."/>
            <person name="Sundaram J."/>
            <person name="Westenberger S."/>
            <person name="White O."/>
            <person name="Melville S.E."/>
            <person name="Donelson J.E."/>
            <person name="Andersson B."/>
            <person name="Stuart K.D."/>
            <person name="Hall N."/>
        </authorList>
    </citation>
    <scope>NUCLEOTIDE SEQUENCE</scope>
    <source>
        <strain evidence="10">927/4 GUTat10.1</strain>
    </source>
</reference>
<dbReference type="PROSITE" id="PS50011">
    <property type="entry name" value="PROTEIN_KINASE_DOM"/>
    <property type="match status" value="1"/>
</dbReference>
<dbReference type="PANTHER" id="PTHR11584:SF369">
    <property type="entry name" value="MITOGEN-ACTIVATED PROTEIN KINASE KINASE KINASE 19-RELATED"/>
    <property type="match status" value="1"/>
</dbReference>
<dbReference type="EC" id="2.7.1.-" evidence="9"/>
<accession>D6XHT6</accession>
<reference evidence="10 11" key="3">
    <citation type="journal article" date="2005" name="Science">
        <title>The genome of the African trypanosome Trypanosoma brucei.</title>
        <authorList>
            <person name="Berriman M."/>
            <person name="Ghedin E."/>
            <person name="Hertz-Fowler C."/>
            <person name="Blandin G."/>
            <person name="Renauld H."/>
            <person name="Bartholomeu D.C."/>
            <person name="Lennard N.J."/>
            <person name="Caler E."/>
            <person name="Hamlin N.E."/>
            <person name="Haas B."/>
            <person name="Bohme U."/>
            <person name="Hannick L."/>
            <person name="Aslett M.A."/>
            <person name="Shallom J."/>
            <person name="Marcello L."/>
            <person name="Hou L."/>
            <person name="Wickstead B."/>
            <person name="Alsmark U.C."/>
            <person name="Arrowsmith C."/>
            <person name="Atkin R.J."/>
            <person name="Barron A.J."/>
            <person name="Bringaud F."/>
            <person name="Brooks K."/>
            <person name="Carrington M."/>
            <person name="Cherevach I."/>
            <person name="Chillingworth T.J."/>
            <person name="Churcher C."/>
            <person name="Clark L.N."/>
            <person name="Corton C.H."/>
            <person name="Cronin A."/>
            <person name="Davies R.M."/>
            <person name="Doggett J."/>
            <person name="Djikeng A."/>
            <person name="Feldblyum T."/>
            <person name="Field M.C."/>
            <person name="Fraser A."/>
            <person name="Goodhead I."/>
            <person name="Hance Z."/>
            <person name="Harper D."/>
            <person name="Harris B.R."/>
            <person name="Hauser H."/>
            <person name="Hostetler J."/>
            <person name="Ivens A."/>
            <person name="Jagels K."/>
            <person name="Johnson D."/>
            <person name="Johnson J."/>
            <person name="Jones K."/>
            <person name="Kerhornou A.X."/>
            <person name="Koo H."/>
            <person name="Larke N."/>
            <person name="Landfear S."/>
            <person name="Larkin C."/>
            <person name="Leech V."/>
            <person name="Line A."/>
            <person name="Lord A."/>
            <person name="Macleod A."/>
            <person name="Mooney P.J."/>
            <person name="Moule S."/>
            <person name="Martin D.M."/>
            <person name="Morgan G.W."/>
            <person name="Mungall K."/>
            <person name="Norbertczak H."/>
            <person name="Ormond D."/>
            <person name="Pai G."/>
            <person name="Peacock C.S."/>
            <person name="Peterson J."/>
            <person name="Quail M.A."/>
            <person name="Rabbinowitsch E."/>
            <person name="Rajandream M.A."/>
            <person name="Reitter C."/>
            <person name="Salzberg S.L."/>
            <person name="Sanders M."/>
            <person name="Schobel S."/>
            <person name="Sharp S."/>
            <person name="Simmonds M."/>
            <person name="Simpson A.J."/>
            <person name="Tallon L."/>
            <person name="Turner C.M."/>
            <person name="Tait A."/>
            <person name="Tivey A.R."/>
            <person name="Van Aken S."/>
            <person name="Walker D."/>
            <person name="Wanless D."/>
            <person name="Wang S."/>
            <person name="White B."/>
            <person name="White O."/>
            <person name="Whitehead S."/>
            <person name="Woodward J."/>
            <person name="Wortman J."/>
            <person name="Adams M.D."/>
            <person name="Embley T.M."/>
            <person name="Gull K."/>
            <person name="Ullu E."/>
            <person name="Barry J.D."/>
            <person name="Fairlamb A.H."/>
            <person name="Opperdoes F."/>
            <person name="Barrell B.G."/>
            <person name="Donelson J.E."/>
            <person name="Hall N."/>
            <person name="Fraser C.M."/>
            <person name="Melville S.E."/>
            <person name="El-Sayed N.M."/>
        </authorList>
    </citation>
    <scope>NUCLEOTIDE SEQUENCE [LARGE SCALE GENOMIC DNA]</scope>
    <source>
        <strain evidence="10 11">927/4 GUTat10.1</strain>
    </source>
</reference>
<dbReference type="OMA" id="TGHPPFW"/>
<dbReference type="GO" id="GO:0007165">
    <property type="term" value="P:signal transduction"/>
    <property type="evidence" value="ECO:0000318"/>
    <property type="project" value="GO_Central"/>
</dbReference>
<dbReference type="FunFam" id="1.10.510.10:FF:000571">
    <property type="entry name" value="Maternal embryonic leucine zipper kinase"/>
    <property type="match status" value="1"/>
</dbReference>
<dbReference type="EMBL" id="AC074259">
    <property type="protein sequence ID" value="AAX80837.1"/>
    <property type="molecule type" value="Genomic_DNA"/>
</dbReference>
<evidence type="ECO:0000256" key="2">
    <source>
        <dbReference type="ARBA" id="ARBA00022679"/>
    </source>
</evidence>
<evidence type="ECO:0000259" key="8">
    <source>
        <dbReference type="PROSITE" id="PS50011"/>
    </source>
</evidence>
<evidence type="ECO:0000256" key="3">
    <source>
        <dbReference type="ARBA" id="ARBA00022741"/>
    </source>
</evidence>
<accession>Q584V3</accession>
<keyword evidence="2 9" id="KW-0808">Transferase</keyword>
<dbReference type="SMART" id="SM00220">
    <property type="entry name" value="S_TKc"/>
    <property type="match status" value="1"/>
</dbReference>
<keyword evidence="1" id="KW-0723">Serine/threonine-protein kinase</keyword>
<dbReference type="GeneID" id="3657838"/>
<gene>
    <name evidence="10" type="primary">Tb06.4M18.220</name>
    <name evidence="9" type="ORF">Tb927.6.2030</name>
</gene>
<evidence type="ECO:0000256" key="5">
    <source>
        <dbReference type="ARBA" id="ARBA00022840"/>
    </source>
</evidence>
<evidence type="ECO:0000313" key="9">
    <source>
        <dbReference type="EMBL" id="AAX80837.1"/>
    </source>
</evidence>
<dbReference type="PANTHER" id="PTHR11584">
    <property type="entry name" value="SERINE/THREONINE PROTEIN KINASE"/>
    <property type="match status" value="1"/>
</dbReference>
<evidence type="ECO:0000256" key="7">
    <source>
        <dbReference type="SAM" id="MobiDB-lite"/>
    </source>
</evidence>
<dbReference type="SUPFAM" id="SSF56112">
    <property type="entry name" value="Protein kinase-like (PK-like)"/>
    <property type="match status" value="1"/>
</dbReference>
<evidence type="ECO:0000256" key="4">
    <source>
        <dbReference type="ARBA" id="ARBA00022777"/>
    </source>
</evidence>
<evidence type="ECO:0000313" key="10">
    <source>
        <dbReference type="EMBL" id="AAZ11765.1"/>
    </source>
</evidence>
<dbReference type="GO" id="GO:0005737">
    <property type="term" value="C:cytoplasm"/>
    <property type="evidence" value="ECO:0006056"/>
    <property type="project" value="Others"/>
</dbReference>
<dbReference type="GO" id="GO:0004674">
    <property type="term" value="F:protein serine/threonine kinase activity"/>
    <property type="evidence" value="ECO:0007669"/>
    <property type="project" value="UniProtKB-KW"/>
</dbReference>
<dbReference type="InterPro" id="IPR008271">
    <property type="entry name" value="Ser/Thr_kinase_AS"/>
</dbReference>
<dbReference type="InterPro" id="IPR011009">
    <property type="entry name" value="Kinase-like_dom_sf"/>
</dbReference>
<dbReference type="PROSITE" id="PS00107">
    <property type="entry name" value="PROTEIN_KINASE_ATP"/>
    <property type="match status" value="1"/>
</dbReference>
<feature type="region of interest" description="Disordered" evidence="7">
    <location>
        <begin position="598"/>
        <end position="622"/>
    </location>
</feature>
<dbReference type="KEGG" id="tbr:Tb927.6.2030"/>
<dbReference type="CDD" id="cd06606">
    <property type="entry name" value="STKc_MAPKKK"/>
    <property type="match status" value="1"/>
</dbReference>
<keyword evidence="4 9" id="KW-0418">Kinase</keyword>
<dbReference type="RefSeq" id="XP_845324.1">
    <property type="nucleotide sequence ID" value="XM_840231.1"/>
</dbReference>
<sequence>MSLLENCHPCAPPEDGHRPLAAEALRRRDLISVNARLAGTGVYTSRLHTGAVTPRPIVRTVKALQRPNQLVQLDRTPSNTLSAVTSVTAFSEEVDDVASEMASGVLEASQEALDSWLGELTKDVPTQILENTPEGDKASCSRSNSTSGDPSCSASLLSSTLEFTKVLEMESVATCSTTCIGDGRASVASTNQLNGVTGTSAVDVTGNSINLLDRSASPALRTPGVSTTTETALRRKIVNVRIEERIGRGMFGDVFRATDLDTGAELAVKQIIVSSDIDRDTEKQLCALEREIRVMRKLNHKHIVKYFSSRRDEGCCALLIYMEYISGGTIASKLKTEGALSEEETRNYTRQLLEGLAYLHKRRIVHRDLKGDNLFITGNGVLKVGDFGTSKDLQSTIVTNSVAGTPNFMAPEVINCSGHSYTADIWSVGCCVLEMLTGHPPFWQLDNCMAVMFAILRGELERHIPEHLPEGAKEFIRQCTRTNPRERLTARQLLRHPWIKGKGKADSVRSCSLMDCSLASACSQIDVASVTNKVAAATTSPINGAERSRVSLLSTHIPSGHAVIGMRGCGSLLGIESGRRPRMNSFRQSNVRRRLSISCSSSTAPLDSRTSDPRKGRRKGVGIAGDACARTTKLPIVSR</sequence>
<keyword evidence="11" id="KW-1185">Reference proteome</keyword>
<keyword evidence="5 6" id="KW-0067">ATP-binding</keyword>
<dbReference type="InParanoid" id="Q584V3"/>
<dbReference type="Proteomes" id="UP000008524">
    <property type="component" value="Chromosome 6"/>
</dbReference>
<dbReference type="PaxDb" id="5691-AAZ11765"/>
<proteinExistence type="predicted"/>
<reference evidence="9" key="1">
    <citation type="submission" date="2000-07" db="EMBL/GenBank/DDBJ databases">
        <authorList>
            <person name="El-Sayed N.M."/>
            <person name="Khalak H."/>
            <person name="Adams M.D."/>
        </authorList>
    </citation>
    <scope>NUCLEOTIDE SEQUENCE</scope>
    <source>
        <strain evidence="9">GUTat10.1</strain>
    </source>
</reference>
<dbReference type="GO" id="GO:0005524">
    <property type="term" value="F:ATP binding"/>
    <property type="evidence" value="ECO:0000255"/>
    <property type="project" value="GeneDB"/>
</dbReference>
<reference evidence="10" key="5">
    <citation type="submission" date="2005-04" db="EMBL/GenBank/DDBJ databases">
        <title>Sequencing, closure, and annotation of Trypanosoma brucei chromosomes 2 through 8.</title>
        <authorList>
            <person name="Ghedin E."/>
            <person name="Blandin G."/>
            <person name="Bartholomeu D."/>
            <person name="Caler E."/>
            <person name="Haas B."/>
            <person name="Hannick L."/>
            <person name="Shallom J."/>
            <person name="Hou L."/>
            <person name="Djikeng A."/>
            <person name="Feldblyum T."/>
            <person name="Hostetler J."/>
            <person name="Johnson J."/>
            <person name="Jones K."/>
            <person name="Koo H.L."/>
            <person name="Larkin C."/>
            <person name="Pai G."/>
            <person name="Peterson J."/>
            <person name="Khalak H.G."/>
            <person name="Salzberg S."/>
            <person name="Simpson A.J."/>
            <person name="Tallon L."/>
            <person name="Van Aken S."/>
            <person name="Wanless D."/>
            <person name="White O."/>
            <person name="Wortman J."/>
            <person name="Fraser C.M."/>
            <person name="El-Sayed N.M.A."/>
        </authorList>
    </citation>
    <scope>NUCLEOTIDE SEQUENCE</scope>
    <source>
        <strain evidence="10">927/4 GUTat10.1</strain>
    </source>
</reference>
<dbReference type="OrthoDB" id="8693905at2759"/>
<dbReference type="VEuPathDB" id="TriTrypDB:Tb927.6.2030"/>
<feature type="compositionally biased region" description="Polar residues" evidence="7">
    <location>
        <begin position="140"/>
        <end position="152"/>
    </location>
</feature>
<protein>
    <submittedName>
        <fullName evidence="9">Protein kinase, putative</fullName>
        <ecNumber evidence="9">2.7.1.-</ecNumber>
    </submittedName>
</protein>
<dbReference type="EMBL" id="CP000069">
    <property type="protein sequence ID" value="AAZ11765.1"/>
    <property type="molecule type" value="Genomic_DNA"/>
</dbReference>